<feature type="binding site" evidence="2">
    <location>
        <position position="79"/>
    </location>
    <ligand>
        <name>substrate</name>
    </ligand>
</feature>
<feature type="binding site" evidence="3">
    <location>
        <begin position="180"/>
        <end position="182"/>
    </location>
    <ligand>
        <name>ATP</name>
        <dbReference type="ChEBI" id="CHEBI:30616"/>
    </ligand>
</feature>
<sequence>MYLAISGNIGSGKSSLTGLLSERYGLAPVYEAVDTNPYLQDFYADMRRYSFHSQVFFLSKRLEQHLKLINGARSVIQDRTVFEDANIFARNLFESGSMEGRDWQTYLGLYEGILPALREPDLLIHIEAGLGTLRRRIALRGRDYEQGIPDEYLLRLSGLYDEFVDTYALSPIVRVPGDDLDFVHDDAAFAWICDRIEALGFGVPLLR</sequence>
<evidence type="ECO:0000259" key="4">
    <source>
        <dbReference type="Pfam" id="PF01712"/>
    </source>
</evidence>
<dbReference type="GO" id="GO:0005737">
    <property type="term" value="C:cytoplasm"/>
    <property type="evidence" value="ECO:0007669"/>
    <property type="project" value="TreeGrafter"/>
</dbReference>
<dbReference type="InterPro" id="IPR027417">
    <property type="entry name" value="P-loop_NTPase"/>
</dbReference>
<keyword evidence="3" id="KW-0067">ATP-binding</keyword>
<dbReference type="CDD" id="cd01673">
    <property type="entry name" value="dNK"/>
    <property type="match status" value="1"/>
</dbReference>
<feature type="domain" description="Deoxynucleoside kinase" evidence="4">
    <location>
        <begin position="3"/>
        <end position="197"/>
    </location>
</feature>
<dbReference type="RefSeq" id="WP_110888801.1">
    <property type="nucleotide sequence ID" value="NZ_QJSX01000026.1"/>
</dbReference>
<evidence type="ECO:0000256" key="1">
    <source>
        <dbReference type="PIRSR" id="PIRSR000705-1"/>
    </source>
</evidence>
<gene>
    <name evidence="5" type="ORF">DES52_12622</name>
</gene>
<dbReference type="Pfam" id="PF01712">
    <property type="entry name" value="dNK"/>
    <property type="match status" value="1"/>
</dbReference>
<dbReference type="GO" id="GO:0005524">
    <property type="term" value="F:ATP binding"/>
    <property type="evidence" value="ECO:0007669"/>
    <property type="project" value="UniProtKB-KW"/>
</dbReference>
<evidence type="ECO:0000256" key="2">
    <source>
        <dbReference type="PIRSR" id="PIRSR000705-2"/>
    </source>
</evidence>
<dbReference type="InterPro" id="IPR002624">
    <property type="entry name" value="DCK/DGK"/>
</dbReference>
<dbReference type="Proteomes" id="UP000248326">
    <property type="component" value="Unassembled WGS sequence"/>
</dbReference>
<dbReference type="EMBL" id="QJSX01000026">
    <property type="protein sequence ID" value="PYE48956.1"/>
    <property type="molecule type" value="Genomic_DNA"/>
</dbReference>
<organism evidence="5 6">
    <name type="scientific">Deinococcus yavapaiensis KR-236</name>
    <dbReference type="NCBI Taxonomy" id="694435"/>
    <lineage>
        <taxon>Bacteria</taxon>
        <taxon>Thermotogati</taxon>
        <taxon>Deinococcota</taxon>
        <taxon>Deinococci</taxon>
        <taxon>Deinococcales</taxon>
        <taxon>Deinococcaceae</taxon>
        <taxon>Deinococcus</taxon>
    </lineage>
</organism>
<feature type="binding site" evidence="2">
    <location>
        <position position="84"/>
    </location>
    <ligand>
        <name>substrate</name>
    </ligand>
</feature>
<evidence type="ECO:0000256" key="3">
    <source>
        <dbReference type="PIRSR" id="PIRSR000705-3"/>
    </source>
</evidence>
<feature type="binding site" evidence="2">
    <location>
        <position position="31"/>
    </location>
    <ligand>
        <name>substrate</name>
    </ligand>
</feature>
<protein>
    <recommendedName>
        <fullName evidence="4">Deoxynucleoside kinase domain-containing protein</fullName>
    </recommendedName>
</protein>
<reference evidence="5 6" key="1">
    <citation type="submission" date="2018-06" db="EMBL/GenBank/DDBJ databases">
        <title>Genomic Encyclopedia of Type Strains, Phase IV (KMG-IV): sequencing the most valuable type-strain genomes for metagenomic binning, comparative biology and taxonomic classification.</title>
        <authorList>
            <person name="Goeker M."/>
        </authorList>
    </citation>
    <scope>NUCLEOTIDE SEQUENCE [LARGE SCALE GENOMIC DNA]</scope>
    <source>
        <strain evidence="5 6">DSM 18048</strain>
    </source>
</reference>
<dbReference type="InterPro" id="IPR031314">
    <property type="entry name" value="DNK_dom"/>
</dbReference>
<keyword evidence="6" id="KW-1185">Reference proteome</keyword>
<dbReference type="InterPro" id="IPR050566">
    <property type="entry name" value="Deoxyribonucleoside_kinase"/>
</dbReference>
<dbReference type="Gene3D" id="3.40.50.300">
    <property type="entry name" value="P-loop containing nucleotide triphosphate hydrolases"/>
    <property type="match status" value="1"/>
</dbReference>
<dbReference type="OrthoDB" id="9776634at2"/>
<feature type="active site" description="Proton acceptor" evidence="1">
    <location>
        <position position="78"/>
    </location>
</feature>
<feature type="binding site" evidence="3">
    <location>
        <begin position="7"/>
        <end position="15"/>
    </location>
    <ligand>
        <name>ATP</name>
        <dbReference type="ChEBI" id="CHEBI:30616"/>
    </ligand>
</feature>
<dbReference type="PANTHER" id="PTHR10513">
    <property type="entry name" value="DEOXYNUCLEOSIDE KINASE"/>
    <property type="match status" value="1"/>
</dbReference>
<dbReference type="SUPFAM" id="SSF52540">
    <property type="entry name" value="P-loop containing nucleoside triphosphate hydrolases"/>
    <property type="match status" value="1"/>
</dbReference>
<comment type="caution">
    <text evidence="5">The sequence shown here is derived from an EMBL/GenBank/DDBJ whole genome shotgun (WGS) entry which is preliminary data.</text>
</comment>
<dbReference type="AlphaFoldDB" id="A0A318SCA0"/>
<name>A0A318SCA0_9DEIO</name>
<feature type="binding site" evidence="2">
    <location>
        <position position="145"/>
    </location>
    <ligand>
        <name>substrate</name>
    </ligand>
</feature>
<evidence type="ECO:0000313" key="6">
    <source>
        <dbReference type="Proteomes" id="UP000248326"/>
    </source>
</evidence>
<feature type="binding site" evidence="2">
    <location>
        <position position="43"/>
    </location>
    <ligand>
        <name>substrate</name>
    </ligand>
</feature>
<feature type="binding site" evidence="2">
    <location>
        <position position="54"/>
    </location>
    <ligand>
        <name>substrate</name>
    </ligand>
</feature>
<feature type="binding site" evidence="3">
    <location>
        <begin position="136"/>
        <end position="140"/>
    </location>
    <ligand>
        <name>ATP</name>
        <dbReference type="ChEBI" id="CHEBI:30616"/>
    </ligand>
</feature>
<dbReference type="PANTHER" id="PTHR10513:SF35">
    <property type="entry name" value="DEOXYADENOSINE KINASE"/>
    <property type="match status" value="1"/>
</dbReference>
<keyword evidence="3" id="KW-0547">Nucleotide-binding</keyword>
<proteinExistence type="predicted"/>
<dbReference type="GO" id="GO:0019136">
    <property type="term" value="F:deoxynucleoside kinase activity"/>
    <property type="evidence" value="ECO:0007669"/>
    <property type="project" value="InterPro"/>
</dbReference>
<evidence type="ECO:0000313" key="5">
    <source>
        <dbReference type="EMBL" id="PYE48956.1"/>
    </source>
</evidence>
<dbReference type="PIRSF" id="PIRSF000705">
    <property type="entry name" value="DNK"/>
    <property type="match status" value="1"/>
</dbReference>
<accession>A0A318SCA0</accession>